<evidence type="ECO:0000313" key="3">
    <source>
        <dbReference type="Proteomes" id="UP000704712"/>
    </source>
</evidence>
<sequence length="61" mass="6774">METAMLRQLLQSGSPASLTYGFAGFLFLNALSCVMNVLTDRFSALSEVFIDSVYVRMAEFI</sequence>
<name>A0A8S9U1A3_PHYIN</name>
<accession>A0A8S9U1A3</accession>
<reference evidence="2" key="1">
    <citation type="submission" date="2020-03" db="EMBL/GenBank/DDBJ databases">
        <title>Hybrid Assembly of Korean Phytophthora infestans isolates.</title>
        <authorList>
            <person name="Prokchorchik M."/>
            <person name="Lee Y."/>
            <person name="Seo J."/>
            <person name="Cho J.-H."/>
            <person name="Park Y.-E."/>
            <person name="Jang D.-C."/>
            <person name="Im J.-S."/>
            <person name="Choi J.-G."/>
            <person name="Park H.-J."/>
            <person name="Lee G.-B."/>
            <person name="Lee Y.-G."/>
            <person name="Hong S.-Y."/>
            <person name="Cho K."/>
            <person name="Sohn K.H."/>
        </authorList>
    </citation>
    <scope>NUCLEOTIDE SEQUENCE</scope>
    <source>
        <strain evidence="2">KR_2_A2</strain>
    </source>
</reference>
<comment type="caution">
    <text evidence="2">The sequence shown here is derived from an EMBL/GenBank/DDBJ whole genome shotgun (WGS) entry which is preliminary data.</text>
</comment>
<proteinExistence type="predicted"/>
<keyword evidence="1" id="KW-0812">Transmembrane</keyword>
<keyword evidence="1" id="KW-1133">Transmembrane helix</keyword>
<organism evidence="2 3">
    <name type="scientific">Phytophthora infestans</name>
    <name type="common">Potato late blight agent</name>
    <name type="synonym">Botrytis infestans</name>
    <dbReference type="NCBI Taxonomy" id="4787"/>
    <lineage>
        <taxon>Eukaryota</taxon>
        <taxon>Sar</taxon>
        <taxon>Stramenopiles</taxon>
        <taxon>Oomycota</taxon>
        <taxon>Peronosporomycetes</taxon>
        <taxon>Peronosporales</taxon>
        <taxon>Peronosporaceae</taxon>
        <taxon>Phytophthora</taxon>
    </lineage>
</organism>
<evidence type="ECO:0000256" key="1">
    <source>
        <dbReference type="SAM" id="Phobius"/>
    </source>
</evidence>
<dbReference type="EMBL" id="JAACNO010002256">
    <property type="protein sequence ID" value="KAF4134706.1"/>
    <property type="molecule type" value="Genomic_DNA"/>
</dbReference>
<dbReference type="Proteomes" id="UP000704712">
    <property type="component" value="Unassembled WGS sequence"/>
</dbReference>
<keyword evidence="1" id="KW-0472">Membrane</keyword>
<gene>
    <name evidence="2" type="ORF">GN958_ATG15962</name>
</gene>
<feature type="transmembrane region" description="Helical" evidence="1">
    <location>
        <begin position="20"/>
        <end position="38"/>
    </location>
</feature>
<evidence type="ECO:0000313" key="2">
    <source>
        <dbReference type="EMBL" id="KAF4134706.1"/>
    </source>
</evidence>
<dbReference type="AlphaFoldDB" id="A0A8S9U1A3"/>
<protein>
    <submittedName>
        <fullName evidence="2">Uncharacterized protein</fullName>
    </submittedName>
</protein>